<dbReference type="InterPro" id="IPR002575">
    <property type="entry name" value="Aminoglycoside_PTrfase"/>
</dbReference>
<dbReference type="InterPro" id="IPR011009">
    <property type="entry name" value="Kinase-like_dom_sf"/>
</dbReference>
<dbReference type="InterPro" id="IPR037119">
    <property type="entry name" value="Haem_oxidase_HugZ-like_sf"/>
</dbReference>
<feature type="domain" description="Protein kinase" evidence="1">
    <location>
        <begin position="136"/>
        <end position="413"/>
    </location>
</feature>
<dbReference type="Gene3D" id="3.30.200.20">
    <property type="entry name" value="Phosphorylase Kinase, domain 1"/>
    <property type="match status" value="1"/>
</dbReference>
<dbReference type="SUPFAM" id="SSF50475">
    <property type="entry name" value="FMN-binding split barrel"/>
    <property type="match status" value="1"/>
</dbReference>
<protein>
    <submittedName>
        <fullName evidence="2">Phosphotransferase enzyme family protein</fullName>
    </submittedName>
</protein>
<keyword evidence="3" id="KW-1185">Reference proteome</keyword>
<dbReference type="Proteomes" id="UP000182977">
    <property type="component" value="Chromosome I"/>
</dbReference>
<keyword evidence="2" id="KW-0808">Transferase</keyword>
<evidence type="ECO:0000259" key="1">
    <source>
        <dbReference type="PROSITE" id="PS50011"/>
    </source>
</evidence>
<sequence length="413" mass="45355">MVTQNPFGPDVIAAVSRHMNDDHAADSLVIVRGLGDTPDATAARMTHLDGVGVDFAVTVGGAERPVRVPFSRPLTERPEIRHEIVRLYTEARHGARHRARHRGLTLARAVGVRIRYADIPAAVRDWVERLLGSPVVTTHEQVGGMSPGCATRLVTAGGRTAFVKAVDASPLQPGTAVLFRREIEVLRSLPPAPYRPALLASFDDGNWVALLLEDVDGRMPDLADPHGADALAVRDLVERQSRELTPSPPRLTNRRLPEMAERWRERWAELAGAPEHVLPPWMAGRIAELYRRVAKLPDRLVVESLCHWDVREDNLLIRPHGSAVIVDWGMSCLGPSWGDVFMLALTWVDTPAFDSQTAALPVDPDVVTDLLLAFAGSQAWRAVQPPKPGLPTLAAYCRAEAARGFTGVYRRLN</sequence>
<organism evidence="2 3">
    <name type="scientific">Jiangella alkaliphila</name>
    <dbReference type="NCBI Taxonomy" id="419479"/>
    <lineage>
        <taxon>Bacteria</taxon>
        <taxon>Bacillati</taxon>
        <taxon>Actinomycetota</taxon>
        <taxon>Actinomycetes</taxon>
        <taxon>Jiangellales</taxon>
        <taxon>Jiangellaceae</taxon>
        <taxon>Jiangella</taxon>
    </lineage>
</organism>
<dbReference type="EMBL" id="LT629791">
    <property type="protein sequence ID" value="SDU21424.1"/>
    <property type="molecule type" value="Genomic_DNA"/>
</dbReference>
<dbReference type="Pfam" id="PF10615">
    <property type="entry name" value="DUF2470"/>
    <property type="match status" value="1"/>
</dbReference>
<accession>A0A1H2GPD0</accession>
<proteinExistence type="predicted"/>
<dbReference type="Pfam" id="PF01636">
    <property type="entry name" value="APH"/>
    <property type="match status" value="1"/>
</dbReference>
<gene>
    <name evidence="2" type="ORF">SAMN04488563_0605</name>
</gene>
<dbReference type="PROSITE" id="PS50011">
    <property type="entry name" value="PROTEIN_KINASE_DOM"/>
    <property type="match status" value="1"/>
</dbReference>
<dbReference type="GO" id="GO:0005524">
    <property type="term" value="F:ATP binding"/>
    <property type="evidence" value="ECO:0007669"/>
    <property type="project" value="InterPro"/>
</dbReference>
<dbReference type="STRING" id="419479.SAMN04488563_0605"/>
<dbReference type="InterPro" id="IPR019595">
    <property type="entry name" value="DUF2470"/>
</dbReference>
<dbReference type="AlphaFoldDB" id="A0A1H2GPD0"/>
<dbReference type="GO" id="GO:0004672">
    <property type="term" value="F:protein kinase activity"/>
    <property type="evidence" value="ECO:0007669"/>
    <property type="project" value="InterPro"/>
</dbReference>
<name>A0A1H2GPD0_9ACTN</name>
<dbReference type="SUPFAM" id="SSF56112">
    <property type="entry name" value="Protein kinase-like (PK-like)"/>
    <property type="match status" value="1"/>
</dbReference>
<evidence type="ECO:0000313" key="2">
    <source>
        <dbReference type="EMBL" id="SDU21424.1"/>
    </source>
</evidence>
<reference evidence="3" key="1">
    <citation type="submission" date="2016-10" db="EMBL/GenBank/DDBJ databases">
        <authorList>
            <person name="Varghese N."/>
            <person name="Submissions S."/>
        </authorList>
    </citation>
    <scope>NUCLEOTIDE SEQUENCE [LARGE SCALE GENOMIC DNA]</scope>
    <source>
        <strain evidence="3">DSM 45079</strain>
    </source>
</reference>
<dbReference type="Gene3D" id="3.20.180.10">
    <property type="entry name" value="PNP-oxidase-like"/>
    <property type="match status" value="1"/>
</dbReference>
<evidence type="ECO:0000313" key="3">
    <source>
        <dbReference type="Proteomes" id="UP000182977"/>
    </source>
</evidence>
<dbReference type="InterPro" id="IPR000719">
    <property type="entry name" value="Prot_kinase_dom"/>
</dbReference>
<dbReference type="Gene3D" id="3.90.1200.10">
    <property type="match status" value="1"/>
</dbReference>